<evidence type="ECO:0000256" key="2">
    <source>
        <dbReference type="ARBA" id="ARBA00022723"/>
    </source>
</evidence>
<evidence type="ECO:0000256" key="1">
    <source>
        <dbReference type="ARBA" id="ARBA00001947"/>
    </source>
</evidence>
<protein>
    <submittedName>
        <fullName evidence="6">MBL fold metallo-hydrolase</fullName>
    </submittedName>
</protein>
<comment type="cofactor">
    <cofactor evidence="1">
        <name>Zn(2+)</name>
        <dbReference type="ChEBI" id="CHEBI:29105"/>
    </cofactor>
</comment>
<name>A0A9D2RLM7_9FIRM</name>
<evidence type="ECO:0000313" key="7">
    <source>
        <dbReference type="Proteomes" id="UP000886804"/>
    </source>
</evidence>
<keyword evidence="3" id="KW-0378">Hydrolase</keyword>
<dbReference type="CDD" id="cd06262">
    <property type="entry name" value="metallo-hydrolase-like_MBL-fold"/>
    <property type="match status" value="1"/>
</dbReference>
<dbReference type="SUPFAM" id="SSF56281">
    <property type="entry name" value="Metallo-hydrolase/oxidoreductase"/>
    <property type="match status" value="1"/>
</dbReference>
<dbReference type="SMART" id="SM00849">
    <property type="entry name" value="Lactamase_B"/>
    <property type="match status" value="1"/>
</dbReference>
<sequence length="211" mass="23239">MSDFRIKTCVLGPVSTNCYILYRQGGRDAVVVDPADNGEYIANQCKELGVLPSAVVLTHGHFDHIMAVEDLKRTFRAEIYGSAGEEELFSDSTLNLSRDWMGRVVSFHADVTLRDGQEIELLGMKWKALETPGHTAGSMCYYIEEEGILLSGDTLFCESYGRTDLPTGSGAQIADSIRNKLFLLPDDTMVYPGHGEPTTIGHEKQYNPLAG</sequence>
<accession>A0A9D2RLM7</accession>
<evidence type="ECO:0000256" key="3">
    <source>
        <dbReference type="ARBA" id="ARBA00022801"/>
    </source>
</evidence>
<organism evidence="6 7">
    <name type="scientific">Candidatus Enterocloster faecavium</name>
    <dbReference type="NCBI Taxonomy" id="2838560"/>
    <lineage>
        <taxon>Bacteria</taxon>
        <taxon>Bacillati</taxon>
        <taxon>Bacillota</taxon>
        <taxon>Clostridia</taxon>
        <taxon>Lachnospirales</taxon>
        <taxon>Lachnospiraceae</taxon>
        <taxon>Enterocloster</taxon>
    </lineage>
</organism>
<reference evidence="6" key="1">
    <citation type="journal article" date="2021" name="PeerJ">
        <title>Extensive microbial diversity within the chicken gut microbiome revealed by metagenomics and culture.</title>
        <authorList>
            <person name="Gilroy R."/>
            <person name="Ravi A."/>
            <person name="Getino M."/>
            <person name="Pursley I."/>
            <person name="Horton D.L."/>
            <person name="Alikhan N.F."/>
            <person name="Baker D."/>
            <person name="Gharbi K."/>
            <person name="Hall N."/>
            <person name="Watson M."/>
            <person name="Adriaenssens E.M."/>
            <person name="Foster-Nyarko E."/>
            <person name="Jarju S."/>
            <person name="Secka A."/>
            <person name="Antonio M."/>
            <person name="Oren A."/>
            <person name="Chaudhuri R.R."/>
            <person name="La Ragione R."/>
            <person name="Hildebrand F."/>
            <person name="Pallen M.J."/>
        </authorList>
    </citation>
    <scope>NUCLEOTIDE SEQUENCE</scope>
    <source>
        <strain evidence="6">CHK188-4685</strain>
    </source>
</reference>
<dbReference type="PANTHER" id="PTHR46233">
    <property type="entry name" value="HYDROXYACYLGLUTATHIONE HYDROLASE GLOC"/>
    <property type="match status" value="1"/>
</dbReference>
<dbReference type="InterPro" id="IPR001279">
    <property type="entry name" value="Metallo-B-lactamas"/>
</dbReference>
<dbReference type="InterPro" id="IPR051453">
    <property type="entry name" value="MBL_Glyoxalase_II"/>
</dbReference>
<dbReference type="InterPro" id="IPR036866">
    <property type="entry name" value="RibonucZ/Hydroxyglut_hydro"/>
</dbReference>
<comment type="caution">
    <text evidence="6">The sequence shown here is derived from an EMBL/GenBank/DDBJ whole genome shotgun (WGS) entry which is preliminary data.</text>
</comment>
<keyword evidence="2" id="KW-0479">Metal-binding</keyword>
<feature type="domain" description="Metallo-beta-lactamase" evidence="5">
    <location>
        <begin position="15"/>
        <end position="194"/>
    </location>
</feature>
<proteinExistence type="predicted"/>
<reference evidence="6" key="2">
    <citation type="submission" date="2021-04" db="EMBL/GenBank/DDBJ databases">
        <authorList>
            <person name="Gilroy R."/>
        </authorList>
    </citation>
    <scope>NUCLEOTIDE SEQUENCE</scope>
    <source>
        <strain evidence="6">CHK188-4685</strain>
    </source>
</reference>
<gene>
    <name evidence="6" type="ORF">H9716_11175</name>
</gene>
<dbReference type="GO" id="GO:0046872">
    <property type="term" value="F:metal ion binding"/>
    <property type="evidence" value="ECO:0007669"/>
    <property type="project" value="UniProtKB-KW"/>
</dbReference>
<evidence type="ECO:0000256" key="4">
    <source>
        <dbReference type="ARBA" id="ARBA00022833"/>
    </source>
</evidence>
<dbReference type="GO" id="GO:0016787">
    <property type="term" value="F:hydrolase activity"/>
    <property type="evidence" value="ECO:0007669"/>
    <property type="project" value="UniProtKB-KW"/>
</dbReference>
<dbReference type="PANTHER" id="PTHR46233:SF3">
    <property type="entry name" value="HYDROXYACYLGLUTATHIONE HYDROLASE GLOC"/>
    <property type="match status" value="1"/>
</dbReference>
<dbReference type="AlphaFoldDB" id="A0A9D2RLM7"/>
<dbReference type="EMBL" id="DWYS01000134">
    <property type="protein sequence ID" value="HJB08404.1"/>
    <property type="molecule type" value="Genomic_DNA"/>
</dbReference>
<evidence type="ECO:0000259" key="5">
    <source>
        <dbReference type="SMART" id="SM00849"/>
    </source>
</evidence>
<evidence type="ECO:0000313" key="6">
    <source>
        <dbReference type="EMBL" id="HJB08404.1"/>
    </source>
</evidence>
<dbReference type="Gene3D" id="3.60.15.10">
    <property type="entry name" value="Ribonuclease Z/Hydroxyacylglutathione hydrolase-like"/>
    <property type="match status" value="1"/>
</dbReference>
<dbReference type="Pfam" id="PF00753">
    <property type="entry name" value="Lactamase_B"/>
    <property type="match status" value="1"/>
</dbReference>
<dbReference type="Proteomes" id="UP000886804">
    <property type="component" value="Unassembled WGS sequence"/>
</dbReference>
<keyword evidence="4" id="KW-0862">Zinc</keyword>